<accession>A0ABT7WGZ4</accession>
<evidence type="ECO:0000256" key="1">
    <source>
        <dbReference type="ARBA" id="ARBA00004370"/>
    </source>
</evidence>
<organism evidence="7 8">
    <name type="scientific">Robiginitalea aurantiaca</name>
    <dbReference type="NCBI Taxonomy" id="3056915"/>
    <lineage>
        <taxon>Bacteria</taxon>
        <taxon>Pseudomonadati</taxon>
        <taxon>Bacteroidota</taxon>
        <taxon>Flavobacteriia</taxon>
        <taxon>Flavobacteriales</taxon>
        <taxon>Flavobacteriaceae</taxon>
        <taxon>Robiginitalea</taxon>
    </lineage>
</organism>
<evidence type="ECO:0000313" key="8">
    <source>
        <dbReference type="Proteomes" id="UP001174839"/>
    </source>
</evidence>
<dbReference type="InterPro" id="IPR045275">
    <property type="entry name" value="MscS_archaea/bacteria_type"/>
</dbReference>
<dbReference type="SUPFAM" id="SSF50182">
    <property type="entry name" value="Sm-like ribonucleoproteins"/>
    <property type="match status" value="1"/>
</dbReference>
<evidence type="ECO:0000256" key="4">
    <source>
        <dbReference type="ARBA" id="ARBA00023136"/>
    </source>
</evidence>
<dbReference type="EMBL" id="JAUDUY010000006">
    <property type="protein sequence ID" value="MDM9632186.1"/>
    <property type="molecule type" value="Genomic_DNA"/>
</dbReference>
<evidence type="ECO:0000313" key="7">
    <source>
        <dbReference type="EMBL" id="MDM9632186.1"/>
    </source>
</evidence>
<dbReference type="PANTHER" id="PTHR30221:SF8">
    <property type="entry name" value="SMALL-CONDUCTANCE MECHANOSENSITIVE CHANNEL"/>
    <property type="match status" value="1"/>
</dbReference>
<reference evidence="7" key="1">
    <citation type="submission" date="2023-06" db="EMBL/GenBank/DDBJ databases">
        <title>Robiginitalea aurantiacus sp. nov. and Algoriphagus sediminis sp. nov., isolated from coastal sediment.</title>
        <authorList>
            <person name="Zhou Z.Y."/>
            <person name="An J."/>
            <person name="Jia Y.W."/>
            <person name="Du Z.J."/>
        </authorList>
    </citation>
    <scope>NUCLEOTIDE SEQUENCE</scope>
    <source>
        <strain evidence="7">M39</strain>
    </source>
</reference>
<evidence type="ECO:0000256" key="3">
    <source>
        <dbReference type="ARBA" id="ARBA00022989"/>
    </source>
</evidence>
<proteinExistence type="predicted"/>
<evidence type="ECO:0000256" key="2">
    <source>
        <dbReference type="ARBA" id="ARBA00022692"/>
    </source>
</evidence>
<keyword evidence="8" id="KW-1185">Reference proteome</keyword>
<keyword evidence="2 5" id="KW-0812">Transmembrane</keyword>
<dbReference type="PANTHER" id="PTHR30221">
    <property type="entry name" value="SMALL-CONDUCTANCE MECHANOSENSITIVE CHANNEL"/>
    <property type="match status" value="1"/>
</dbReference>
<comment type="caution">
    <text evidence="7">The sequence shown here is derived from an EMBL/GenBank/DDBJ whole genome shotgun (WGS) entry which is preliminary data.</text>
</comment>
<keyword evidence="3 5" id="KW-1133">Transmembrane helix</keyword>
<feature type="transmembrane region" description="Helical" evidence="5">
    <location>
        <begin position="84"/>
        <end position="112"/>
    </location>
</feature>
<dbReference type="RefSeq" id="WP_289725551.1">
    <property type="nucleotide sequence ID" value="NZ_JAUDUY010000006.1"/>
</dbReference>
<dbReference type="Proteomes" id="UP001174839">
    <property type="component" value="Unassembled WGS sequence"/>
</dbReference>
<dbReference type="Pfam" id="PF00924">
    <property type="entry name" value="MS_channel_2nd"/>
    <property type="match status" value="1"/>
</dbReference>
<sequence length="181" mass="20217">MKEVLSIYQTEILTTLLAIGALTITRYLSIKAIKKVGRLSDLNDIRTRLIIKYVAIGHGLLMISALLLIWGLNFREVGLVLSSVFAVIGVALFASWSILSNITAGVILFFSLPFKIGDRIRILDKELEGNNEFLIEDIRAYHVHLRNSNAELVTYPNNLFLQKAVTVLKPEVADTFEGDSQ</sequence>
<evidence type="ECO:0000256" key="5">
    <source>
        <dbReference type="SAM" id="Phobius"/>
    </source>
</evidence>
<feature type="domain" description="Mechanosensitive ion channel MscS" evidence="6">
    <location>
        <begin position="98"/>
        <end position="165"/>
    </location>
</feature>
<gene>
    <name evidence="7" type="ORF">QU605_11930</name>
</gene>
<feature type="transmembrane region" description="Helical" evidence="5">
    <location>
        <begin position="50"/>
        <end position="72"/>
    </location>
</feature>
<dbReference type="InterPro" id="IPR023408">
    <property type="entry name" value="MscS_beta-dom_sf"/>
</dbReference>
<dbReference type="InterPro" id="IPR010920">
    <property type="entry name" value="LSM_dom_sf"/>
</dbReference>
<name>A0ABT7WGZ4_9FLAO</name>
<dbReference type="InterPro" id="IPR006685">
    <property type="entry name" value="MscS_channel_2nd"/>
</dbReference>
<evidence type="ECO:0000259" key="6">
    <source>
        <dbReference type="Pfam" id="PF00924"/>
    </source>
</evidence>
<keyword evidence="4 5" id="KW-0472">Membrane</keyword>
<feature type="transmembrane region" description="Helical" evidence="5">
    <location>
        <begin position="12"/>
        <end position="29"/>
    </location>
</feature>
<dbReference type="Gene3D" id="2.30.30.60">
    <property type="match status" value="1"/>
</dbReference>
<comment type="subcellular location">
    <subcellularLocation>
        <location evidence="1">Membrane</location>
    </subcellularLocation>
</comment>
<protein>
    <submittedName>
        <fullName evidence="7">Mechanosensitive ion channel</fullName>
    </submittedName>
</protein>